<feature type="region of interest" description="Disordered" evidence="1">
    <location>
        <begin position="710"/>
        <end position="730"/>
    </location>
</feature>
<name>K0T6C5_THAOC</name>
<dbReference type="Proteomes" id="UP000266841">
    <property type="component" value="Unassembled WGS sequence"/>
</dbReference>
<dbReference type="EMBL" id="AGNL01015330">
    <property type="protein sequence ID" value="EJK65997.1"/>
    <property type="molecule type" value="Genomic_DNA"/>
</dbReference>
<proteinExistence type="predicted"/>
<dbReference type="OrthoDB" id="420989at2759"/>
<reference evidence="3 4" key="1">
    <citation type="journal article" date="2012" name="Genome Biol.">
        <title>Genome and low-iron response of an oceanic diatom adapted to chronic iron limitation.</title>
        <authorList>
            <person name="Lommer M."/>
            <person name="Specht M."/>
            <person name="Roy A.S."/>
            <person name="Kraemer L."/>
            <person name="Andreson R."/>
            <person name="Gutowska M.A."/>
            <person name="Wolf J."/>
            <person name="Bergner S.V."/>
            <person name="Schilhabel M.B."/>
            <person name="Klostermeier U.C."/>
            <person name="Beiko R.G."/>
            <person name="Rosenstiel P."/>
            <person name="Hippler M."/>
            <person name="Laroche J."/>
        </authorList>
    </citation>
    <scope>NUCLEOTIDE SEQUENCE [LARGE SCALE GENOMIC DNA]</scope>
    <source>
        <strain evidence="3 4">CCMP1005</strain>
    </source>
</reference>
<dbReference type="PANTHER" id="PTHR11439:SF463">
    <property type="entry name" value="REVERSE TRANSCRIPTASE TY1_COPIA-TYPE DOMAIN-CONTAINING PROTEIN"/>
    <property type="match status" value="1"/>
</dbReference>
<dbReference type="InterPro" id="IPR013103">
    <property type="entry name" value="RVT_2"/>
</dbReference>
<dbReference type="PANTHER" id="PTHR11439">
    <property type="entry name" value="GAG-POL-RELATED RETROTRANSPOSON"/>
    <property type="match status" value="1"/>
</dbReference>
<dbReference type="CDD" id="cd09272">
    <property type="entry name" value="RNase_HI_RT_Ty1"/>
    <property type="match status" value="1"/>
</dbReference>
<dbReference type="PROSITE" id="PS50994">
    <property type="entry name" value="INTEGRASE"/>
    <property type="match status" value="1"/>
</dbReference>
<dbReference type="GO" id="GO:0003676">
    <property type="term" value="F:nucleic acid binding"/>
    <property type="evidence" value="ECO:0007669"/>
    <property type="project" value="InterPro"/>
</dbReference>
<sequence>MTGYVKGGHRPNDHVLNVVVSALTGSNGGDEERWHTSELDSHANMFVLGLFVTIFEQSGAHVSVRAFADGDEPSFTKVPVVDAALMYECKFSGKKYILVIRNAIHVPAMRHNLLCPFIMREAGLEVNEVAKIHVQPEARTKEHHSIYDPSTKLRMPLKLNGVFSYIDTRPLTTEEMHRAHEFETIYLTPDSDSWNPNTDSFAEEEAALLDDDGDVIMTVQSTQSELESSIAAMELARYDYQLPMSTDDFERRVSDVCSVSAISAELSQFDEPSTIFDSDVYNDASCLNHALQRQLETAKFQAAVGAVSGEEYDDEIFRSIDEANVQGVYVIADETSPGAEIWDEDLLKEMGATVAAAEFAMSAMNAGNPTPNINPEILAKIWRITPAAAARTLDVTTQLNKQNMNSSLSRHFGTNDRMLRYDRIKSTFFTDTFFVTEKAVSTRGYKMVQLFVSDRGYVYVALMKSLTEYPAALKQFAKEVGAPDTLVCDSHKSLKSQEVKGFCNKIGTTLKVLETNTQWADRAELWVGLIKEATRKDMRQSNSPVVLWDYCIERRAMIINATAKDTYQLNGTNPHTVTLGREMDISNLQFGWYEWVYYRDDEPYPMPREYLGRCLGPAKTEGNAMTQWILKKNGKVVPRRTVRRCTPDEMALSNESEARKRAKFDEEIEARLGDSYNLPPRYDQAGEGNTLEEIVATLADVGDDEVEEEFNEIDGDDSEASAGGEAGSPDIPEADIVDASGKPICQQSLTDTLINAEIMLPQGEERVLAKVLRRSVDENGRVIGQFNENPILNTLVYECELPDGTIKEYAANVIAEQILDQVDDEGHYGQQIDTILKHKRNGDAVRKEQLTTKPGSKLRKTTIGWKMLVKWKDGTQEWVDLRILKEHAPVLVADYAKAFDLVDEPAFAWWVPYTLRKRDVIVSMVNARVKKKTHKYGVEVPRNLKEAMELDRKNGNRMWRDAYEKEMRNVSVAFRILKRGQKAPVGYTRSSGHLIFDVKMDFTRKARWVKDGHRTPDPETSNYAGVVSRESIRIALTYAALHDVPVMAADIRNAYLQAPSTEKHFIVCGPEFGLENEGCVAVIERALYGGKCAGRDYWHHLRKLMNQLGFHSSRADPDVWYRESTRKSDGSAYYEYVLLYTDDILVISDRAESILRKEIGEHFTLKEESIGVPSQYLGGKMRKVELQNGVNAWAFSSAQYVKEAVQNVEEYLSTIDRRLSPRTATPLTLNYRPEVDVSPELDAKLASYYQSLIGILRWIVELGRVDICVEVSMMSAHLALPRQGHLDEVLRIFAYLKCHSNAEMVFDPTEVNLPQGDFEKQDWSFYPFYKEAVSEGDQLPPNMPKPRGKSMTMRVFVDSDHAGDSVTRRSRTGFVVFLNQSPIYWYSKKQGSCETSTFGSEFVAMKQACEYVKGLRYKLRMMGINVDEPTFIYGDNKSVLANTANPGSTLKKKSAAVAYHFVRDGCARDEWRTSYINTHLNVADLFTKPLPSGEKRWRFVGMLLHHVVPKQYL</sequence>
<dbReference type="InterPro" id="IPR036397">
    <property type="entry name" value="RNaseH_sf"/>
</dbReference>
<gene>
    <name evidence="3" type="ORF">THAOC_13105</name>
</gene>
<keyword evidence="4" id="KW-1185">Reference proteome</keyword>
<dbReference type="Gene3D" id="3.30.420.10">
    <property type="entry name" value="Ribonuclease H-like superfamily/Ribonuclease H"/>
    <property type="match status" value="1"/>
</dbReference>
<accession>K0T6C5</accession>
<comment type="caution">
    <text evidence="3">The sequence shown here is derived from an EMBL/GenBank/DDBJ whole genome shotgun (WGS) entry which is preliminary data.</text>
</comment>
<dbReference type="GO" id="GO:0015074">
    <property type="term" value="P:DNA integration"/>
    <property type="evidence" value="ECO:0007669"/>
    <property type="project" value="InterPro"/>
</dbReference>
<dbReference type="InterPro" id="IPR001584">
    <property type="entry name" value="Integrase_cat-core"/>
</dbReference>
<evidence type="ECO:0000313" key="3">
    <source>
        <dbReference type="EMBL" id="EJK65997.1"/>
    </source>
</evidence>
<organism evidence="3 4">
    <name type="scientific">Thalassiosira oceanica</name>
    <name type="common">Marine diatom</name>
    <dbReference type="NCBI Taxonomy" id="159749"/>
    <lineage>
        <taxon>Eukaryota</taxon>
        <taxon>Sar</taxon>
        <taxon>Stramenopiles</taxon>
        <taxon>Ochrophyta</taxon>
        <taxon>Bacillariophyta</taxon>
        <taxon>Coscinodiscophyceae</taxon>
        <taxon>Thalassiosirophycidae</taxon>
        <taxon>Thalassiosirales</taxon>
        <taxon>Thalassiosiraceae</taxon>
        <taxon>Thalassiosira</taxon>
    </lineage>
</organism>
<dbReference type="OMA" id="CIERRAM"/>
<evidence type="ECO:0000259" key="2">
    <source>
        <dbReference type="PROSITE" id="PS50994"/>
    </source>
</evidence>
<protein>
    <recommendedName>
        <fullName evidence="2">Integrase catalytic domain-containing protein</fullName>
    </recommendedName>
</protein>
<feature type="compositionally biased region" description="Acidic residues" evidence="1">
    <location>
        <begin position="710"/>
        <end position="719"/>
    </location>
</feature>
<dbReference type="eggNOG" id="KOG0017">
    <property type="taxonomic scope" value="Eukaryota"/>
</dbReference>
<evidence type="ECO:0000313" key="4">
    <source>
        <dbReference type="Proteomes" id="UP000266841"/>
    </source>
</evidence>
<evidence type="ECO:0000256" key="1">
    <source>
        <dbReference type="SAM" id="MobiDB-lite"/>
    </source>
</evidence>
<dbReference type="Pfam" id="PF07727">
    <property type="entry name" value="RVT_2"/>
    <property type="match status" value="1"/>
</dbReference>
<feature type="domain" description="Integrase catalytic" evidence="2">
    <location>
        <begin position="407"/>
        <end position="582"/>
    </location>
</feature>